<accession>A0A3G6J4P7</accession>
<feature type="compositionally biased region" description="Polar residues" evidence="1">
    <location>
        <begin position="76"/>
        <end position="93"/>
    </location>
</feature>
<proteinExistence type="predicted"/>
<dbReference type="Proteomes" id="UP000269019">
    <property type="component" value="Chromosome"/>
</dbReference>
<feature type="region of interest" description="Disordered" evidence="1">
    <location>
        <begin position="1"/>
        <end position="46"/>
    </location>
</feature>
<dbReference type="AlphaFoldDB" id="A0A3G6J4P7"/>
<gene>
    <name evidence="2" type="ORF">CCHOA_02510</name>
</gene>
<feature type="compositionally biased region" description="Basic residues" evidence="1">
    <location>
        <begin position="234"/>
        <end position="243"/>
    </location>
</feature>
<organism evidence="2 3">
    <name type="scientific">Corynebacterium choanae</name>
    <dbReference type="NCBI Taxonomy" id="1862358"/>
    <lineage>
        <taxon>Bacteria</taxon>
        <taxon>Bacillati</taxon>
        <taxon>Actinomycetota</taxon>
        <taxon>Actinomycetes</taxon>
        <taxon>Mycobacteriales</taxon>
        <taxon>Corynebacteriaceae</taxon>
        <taxon>Corynebacterium</taxon>
    </lineage>
</organism>
<evidence type="ECO:0000313" key="3">
    <source>
        <dbReference type="Proteomes" id="UP000269019"/>
    </source>
</evidence>
<dbReference type="KEGG" id="ccho:CCHOA_02510"/>
<protein>
    <submittedName>
        <fullName evidence="2">Uncharacterized protein</fullName>
    </submittedName>
</protein>
<dbReference type="RefSeq" id="WP_123926336.1">
    <property type="nucleotide sequence ID" value="NZ_CP033896.1"/>
</dbReference>
<reference evidence="2 3" key="1">
    <citation type="submission" date="2018-11" db="EMBL/GenBank/DDBJ databases">
        <authorList>
            <person name="Kleinhagauer T."/>
            <person name="Glaeser S.P."/>
            <person name="Spergser J."/>
            <person name="Ruckert C."/>
            <person name="Kaempfer P."/>
            <person name="Busse H.-J."/>
        </authorList>
    </citation>
    <scope>NUCLEOTIDE SEQUENCE [LARGE SCALE GENOMIC DNA]</scope>
    <source>
        <strain evidence="2 3">200CH</strain>
    </source>
</reference>
<name>A0A3G6J4P7_9CORY</name>
<feature type="region of interest" description="Disordered" evidence="1">
    <location>
        <begin position="230"/>
        <end position="251"/>
    </location>
</feature>
<evidence type="ECO:0000256" key="1">
    <source>
        <dbReference type="SAM" id="MobiDB-lite"/>
    </source>
</evidence>
<keyword evidence="3" id="KW-1185">Reference proteome</keyword>
<feature type="region of interest" description="Disordered" evidence="1">
    <location>
        <begin position="76"/>
        <end position="115"/>
    </location>
</feature>
<evidence type="ECO:0000313" key="2">
    <source>
        <dbReference type="EMBL" id="AZA12919.1"/>
    </source>
</evidence>
<dbReference type="EMBL" id="CP033896">
    <property type="protein sequence ID" value="AZA12919.1"/>
    <property type="molecule type" value="Genomic_DNA"/>
</dbReference>
<feature type="compositionally biased region" description="Polar residues" evidence="1">
    <location>
        <begin position="1"/>
        <end position="21"/>
    </location>
</feature>
<sequence>MSTPHPQRDTASAASSGTTPLSLLPPAIVSDSRLPDKQEFDTPAWQPIPGCALLQTRIPIASPQDRSRPRVLAATNLPSATSFTPPTHAQDGSASRLHLVSAKDEATAPQGSPLNTDDVLTAAEYRQLAAQLIIACEAAAGLRTPAQLRGTLIAPTVRSHIARRHQQHQYLSGPIRLRSVHIEQQQQQHHIELVQIVGSLSAGNWCGGYTATAIYCPPNNPDTFPAQHNETGANRHKSPRRRIKSDDQPMRPYSHAGVEFTPDMIQAHRLGTHWMITNLQLIFAASAYASTAQPATFTADTMPQAKASTPGLRLVA</sequence>